<comment type="caution">
    <text evidence="3">The sequence shown here is derived from an EMBL/GenBank/DDBJ whole genome shotgun (WGS) entry which is preliminary data.</text>
</comment>
<sequence>MKRNTRRTKPQLSESWGTVDGDEDDSGETADVEEQVEELSTPIARNFNIKKSEEDDVTPLPKYQVRLSPRSPASSRSSLKDSQHDGTSAEPLTPRRSTRRNPRLTSTEPELVFPSLHQEQQVDSASTTAALRVSAQLSKRNNRFPIKDETPTRSPPRLSTSSRALKHVRPSPSEDIKETTPYPQLIWMSIISPTFEFIISVCMLALSFVRPLMLYFFALWLIVGLALMARNFITSSFSTALSPLCRIPGSSFLNLPFCPPPQSVAPVEFEQLIAVQSNFEEILSTSAGGASLPLDMKRSEALIRDLKHVVRFSTLPSRNELVFEFTGFIDTARQASSDLTRFNSRIGRAVDHILSTNRWTLQVIDGVEEHRNAQGSISRFLSTNLNIFAPFQPAHRAQDVLLGQYLKHTSAVEEEIARLIMEAQALLGILQNLDDRLDIIAGVAARDDATMTQNKDELFAQLWTKLGGNRSSVTASTARRPAGLEDLRERMAIPETVGATADVPLSQHIDFILRGVERLEAQRDQARKLEAENYRRIFDRAGMGTGEDRMIESPRVVDVRVG</sequence>
<keyword evidence="4" id="KW-1185">Reference proteome</keyword>
<accession>A0A4U0XHX9</accession>
<dbReference type="EMBL" id="NAJN01000224">
    <property type="protein sequence ID" value="TKA76694.1"/>
    <property type="molecule type" value="Genomic_DNA"/>
</dbReference>
<keyword evidence="2" id="KW-0812">Transmembrane</keyword>
<evidence type="ECO:0000313" key="3">
    <source>
        <dbReference type="EMBL" id="TKA76694.1"/>
    </source>
</evidence>
<dbReference type="OrthoDB" id="4179406at2759"/>
<keyword evidence="2" id="KW-0472">Membrane</keyword>
<feature type="compositionally biased region" description="Polar residues" evidence="1">
    <location>
        <begin position="117"/>
        <end position="128"/>
    </location>
</feature>
<feature type="transmembrane region" description="Helical" evidence="2">
    <location>
        <begin position="212"/>
        <end position="233"/>
    </location>
</feature>
<feature type="transmembrane region" description="Helical" evidence="2">
    <location>
        <begin position="185"/>
        <end position="206"/>
    </location>
</feature>
<evidence type="ECO:0000256" key="2">
    <source>
        <dbReference type="SAM" id="Phobius"/>
    </source>
</evidence>
<feature type="compositionally biased region" description="Acidic residues" evidence="1">
    <location>
        <begin position="20"/>
        <end position="37"/>
    </location>
</feature>
<proteinExistence type="predicted"/>
<evidence type="ECO:0000313" key="4">
    <source>
        <dbReference type="Proteomes" id="UP000308768"/>
    </source>
</evidence>
<keyword evidence="2" id="KW-1133">Transmembrane helix</keyword>
<dbReference type="STRING" id="331657.A0A4U0XHX9"/>
<reference evidence="3 4" key="1">
    <citation type="submission" date="2017-03" db="EMBL/GenBank/DDBJ databases">
        <title>Genomes of endolithic fungi from Antarctica.</title>
        <authorList>
            <person name="Coleine C."/>
            <person name="Masonjones S."/>
            <person name="Stajich J.E."/>
        </authorList>
    </citation>
    <scope>NUCLEOTIDE SEQUENCE [LARGE SCALE GENOMIC DNA]</scope>
    <source>
        <strain evidence="3 4">CCFEE 5187</strain>
    </source>
</reference>
<name>A0A4U0XHX9_9PEZI</name>
<protein>
    <submittedName>
        <fullName evidence="3">Uncharacterized protein</fullName>
    </submittedName>
</protein>
<dbReference type="Proteomes" id="UP000308768">
    <property type="component" value="Unassembled WGS sequence"/>
</dbReference>
<evidence type="ECO:0000256" key="1">
    <source>
        <dbReference type="SAM" id="MobiDB-lite"/>
    </source>
</evidence>
<feature type="compositionally biased region" description="Low complexity" evidence="1">
    <location>
        <begin position="66"/>
        <end position="77"/>
    </location>
</feature>
<feature type="region of interest" description="Disordered" evidence="1">
    <location>
        <begin position="141"/>
        <end position="176"/>
    </location>
</feature>
<feature type="region of interest" description="Disordered" evidence="1">
    <location>
        <begin position="1"/>
        <end position="128"/>
    </location>
</feature>
<gene>
    <name evidence="3" type="ORF">B0A49_04131</name>
</gene>
<organism evidence="3 4">
    <name type="scientific">Cryomyces minteri</name>
    <dbReference type="NCBI Taxonomy" id="331657"/>
    <lineage>
        <taxon>Eukaryota</taxon>
        <taxon>Fungi</taxon>
        <taxon>Dikarya</taxon>
        <taxon>Ascomycota</taxon>
        <taxon>Pezizomycotina</taxon>
        <taxon>Dothideomycetes</taxon>
        <taxon>Dothideomycetes incertae sedis</taxon>
        <taxon>Cryomyces</taxon>
    </lineage>
</organism>
<dbReference type="AlphaFoldDB" id="A0A4U0XHX9"/>